<dbReference type="Pfam" id="PF02517">
    <property type="entry name" value="Rce1-like"/>
    <property type="match status" value="1"/>
</dbReference>
<evidence type="ECO:0000313" key="4">
    <source>
        <dbReference type="EMBL" id="TGN92684.1"/>
    </source>
</evidence>
<protein>
    <submittedName>
        <fullName evidence="4">CPBP family intramembrane metalloprotease</fullName>
    </submittedName>
</protein>
<dbReference type="InterPro" id="IPR052710">
    <property type="entry name" value="CAAX_protease"/>
</dbReference>
<feature type="transmembrane region" description="Helical" evidence="2">
    <location>
        <begin position="178"/>
        <end position="196"/>
    </location>
</feature>
<dbReference type="RefSeq" id="WP_135782921.1">
    <property type="nucleotide sequence ID" value="NZ_MRXY01000008.1"/>
</dbReference>
<feature type="transmembrane region" description="Helical" evidence="2">
    <location>
        <begin position="114"/>
        <end position="134"/>
    </location>
</feature>
<keyword evidence="4" id="KW-0645">Protease</keyword>
<dbReference type="PANTHER" id="PTHR36435:SF1">
    <property type="entry name" value="CAAX AMINO TERMINAL PROTEASE FAMILY PROTEIN"/>
    <property type="match status" value="1"/>
</dbReference>
<keyword evidence="2" id="KW-0472">Membrane</keyword>
<feature type="transmembrane region" description="Helical" evidence="2">
    <location>
        <begin position="203"/>
        <end position="226"/>
    </location>
</feature>
<dbReference type="Proteomes" id="UP000297986">
    <property type="component" value="Unassembled WGS sequence"/>
</dbReference>
<feature type="transmembrane region" description="Helical" evidence="2">
    <location>
        <begin position="141"/>
        <end position="158"/>
    </location>
</feature>
<keyword evidence="4" id="KW-0482">Metalloprotease</keyword>
<gene>
    <name evidence="4" type="ORF">E5S68_07145</name>
</gene>
<dbReference type="GO" id="GO:0006508">
    <property type="term" value="P:proteolysis"/>
    <property type="evidence" value="ECO:0007669"/>
    <property type="project" value="UniProtKB-KW"/>
</dbReference>
<comment type="caution">
    <text evidence="4">The sequence shown here is derived from an EMBL/GenBank/DDBJ whole genome shotgun (WGS) entry which is preliminary data.</text>
</comment>
<dbReference type="AlphaFoldDB" id="A0A4Z1E0Z9"/>
<organism evidence="4 5">
    <name type="scientific">Streptococcus rubneri</name>
    <dbReference type="NCBI Taxonomy" id="1234680"/>
    <lineage>
        <taxon>Bacteria</taxon>
        <taxon>Bacillati</taxon>
        <taxon>Bacillota</taxon>
        <taxon>Bacilli</taxon>
        <taxon>Lactobacillales</taxon>
        <taxon>Streptococcaceae</taxon>
        <taxon>Streptococcus</taxon>
    </lineage>
</organism>
<dbReference type="GO" id="GO:0008237">
    <property type="term" value="F:metallopeptidase activity"/>
    <property type="evidence" value="ECO:0007669"/>
    <property type="project" value="UniProtKB-KW"/>
</dbReference>
<dbReference type="InterPro" id="IPR003675">
    <property type="entry name" value="Rce1/LyrA-like_dom"/>
</dbReference>
<comment type="similarity">
    <text evidence="1">Belongs to the UPF0177 family.</text>
</comment>
<evidence type="ECO:0000313" key="5">
    <source>
        <dbReference type="Proteomes" id="UP000297986"/>
    </source>
</evidence>
<feature type="transmembrane region" description="Helical" evidence="2">
    <location>
        <begin position="83"/>
        <end position="102"/>
    </location>
</feature>
<keyword evidence="4" id="KW-0378">Hydrolase</keyword>
<sequence>MKFFKKKFSYFYPILLLIFYTFVRHQFRELAQIISNQVGQATSYFWTLLFLECSYLLLVFFLVKKHSQRQAFQWAKKRQALQAIYGTIFASCAVYWLDYFMSGFVQGRAAIYQIFPRTLSPLGMLLLLVLVIFVRPVTEELIFRGALVQAYFNSSSFYGRVWGPAVIYGALHLLAHPFTPVSFLIYILPSLVFGLLYDKTRSLYYPILAHIGLNLIYTLPVLLATLQGLSS</sequence>
<dbReference type="GO" id="GO:0080120">
    <property type="term" value="P:CAAX-box protein maturation"/>
    <property type="evidence" value="ECO:0007669"/>
    <property type="project" value="UniProtKB-ARBA"/>
</dbReference>
<keyword evidence="2" id="KW-0812">Transmembrane</keyword>
<keyword evidence="5" id="KW-1185">Reference proteome</keyword>
<dbReference type="OrthoDB" id="8607342at2"/>
<accession>A0A4Z1E0Z9</accession>
<feature type="domain" description="CAAX prenyl protease 2/Lysostaphin resistance protein A-like" evidence="3">
    <location>
        <begin position="123"/>
        <end position="216"/>
    </location>
</feature>
<proteinExistence type="inferred from homology"/>
<feature type="transmembrane region" description="Helical" evidence="2">
    <location>
        <begin position="43"/>
        <end position="63"/>
    </location>
</feature>
<feature type="transmembrane region" description="Helical" evidence="2">
    <location>
        <begin position="7"/>
        <end position="23"/>
    </location>
</feature>
<dbReference type="GO" id="GO:0004175">
    <property type="term" value="F:endopeptidase activity"/>
    <property type="evidence" value="ECO:0007669"/>
    <property type="project" value="UniProtKB-ARBA"/>
</dbReference>
<dbReference type="PANTHER" id="PTHR36435">
    <property type="entry name" value="SLR1288 PROTEIN"/>
    <property type="match status" value="1"/>
</dbReference>
<keyword evidence="2" id="KW-1133">Transmembrane helix</keyword>
<evidence type="ECO:0000259" key="3">
    <source>
        <dbReference type="Pfam" id="PF02517"/>
    </source>
</evidence>
<evidence type="ECO:0000256" key="2">
    <source>
        <dbReference type="SAM" id="Phobius"/>
    </source>
</evidence>
<dbReference type="EMBL" id="SRRP01000001">
    <property type="protein sequence ID" value="TGN92684.1"/>
    <property type="molecule type" value="Genomic_DNA"/>
</dbReference>
<reference evidence="4 5" key="1">
    <citation type="submission" date="2019-04" db="EMBL/GenBank/DDBJ databases">
        <title>Genome sequencing of Streptococcus rubneri DSM 26920(T).</title>
        <authorList>
            <person name="Kook J.-K."/>
            <person name="Park S.-N."/>
            <person name="Lim Y.K."/>
        </authorList>
    </citation>
    <scope>NUCLEOTIDE SEQUENCE [LARGE SCALE GENOMIC DNA]</scope>
    <source>
        <strain evidence="4 5">DSM 26920</strain>
    </source>
</reference>
<evidence type="ECO:0000256" key="1">
    <source>
        <dbReference type="ARBA" id="ARBA00009067"/>
    </source>
</evidence>
<name>A0A4Z1E0Z9_9STRE</name>